<dbReference type="AlphaFoldDB" id="A0A358DZN9"/>
<feature type="transmembrane region" description="Helical" evidence="1">
    <location>
        <begin position="266"/>
        <end position="290"/>
    </location>
</feature>
<dbReference type="EMBL" id="DONK01000157">
    <property type="protein sequence ID" value="HBU51739.1"/>
    <property type="molecule type" value="Genomic_DNA"/>
</dbReference>
<evidence type="ECO:0000313" key="5">
    <source>
        <dbReference type="Proteomes" id="UP000263517"/>
    </source>
</evidence>
<dbReference type="Pfam" id="PF13795">
    <property type="entry name" value="HupE_UreJ_2"/>
    <property type="match status" value="1"/>
</dbReference>
<organism evidence="4 6">
    <name type="scientific">Alteromonas australica</name>
    <dbReference type="NCBI Taxonomy" id="589873"/>
    <lineage>
        <taxon>Bacteria</taxon>
        <taxon>Pseudomonadati</taxon>
        <taxon>Pseudomonadota</taxon>
        <taxon>Gammaproteobacteria</taxon>
        <taxon>Alteromonadales</taxon>
        <taxon>Alteromonadaceae</taxon>
        <taxon>Alteromonas/Salinimonas group</taxon>
        <taxon>Alteromonas</taxon>
    </lineage>
</organism>
<reference evidence="5 6" key="1">
    <citation type="journal article" date="2018" name="Nat. Biotechnol.">
        <title>A standardized bacterial taxonomy based on genome phylogeny substantially revises the tree of life.</title>
        <authorList>
            <person name="Parks D.H."/>
            <person name="Chuvochina M."/>
            <person name="Waite D.W."/>
            <person name="Rinke C."/>
            <person name="Skarshewski A."/>
            <person name="Chaumeil P.A."/>
            <person name="Hugenholtz P."/>
        </authorList>
    </citation>
    <scope>NUCLEOTIDE SEQUENCE [LARGE SCALE GENOMIC DNA]</scope>
    <source>
        <strain evidence="4">UBA11621</strain>
        <strain evidence="3">UBA11978</strain>
    </source>
</reference>
<feature type="transmembrane region" description="Helical" evidence="1">
    <location>
        <begin position="230"/>
        <end position="254"/>
    </location>
</feature>
<evidence type="ECO:0000256" key="2">
    <source>
        <dbReference type="SAM" id="SignalP"/>
    </source>
</evidence>
<feature type="signal peptide" evidence="2">
    <location>
        <begin position="1"/>
        <end position="20"/>
    </location>
</feature>
<proteinExistence type="predicted"/>
<evidence type="ECO:0000256" key="1">
    <source>
        <dbReference type="SAM" id="Phobius"/>
    </source>
</evidence>
<keyword evidence="1" id="KW-0472">Membrane</keyword>
<keyword evidence="1" id="KW-0812">Transmembrane</keyword>
<sequence>MLRNTAIFVCLLFCVFPLSADVFSAAELRLSDGEMENTYQFTAQLPTSLASSKTLQLPSYCQVETVNQQRLGSNTILSYEFACTDELGDGAEIITPWYLDGANLRVNTQSSNFSLTLKRSLNTMVVPMVQPGALTLSKGQTIKRYLWQGMLHIWFGWDHLAFVLCLCLLARGYKLLGLVSTFTLAHSLTLALSYFDLVTLPIAPVEVLIALSICLMAREAILCNRNARKVAMTASLGVVALFGLIHGLGFASALGELGVPQNEITLALLFFNIGVEVGQVVFIGVIYAVGALFTKTPYADQMRYSVLMGVGTLGMFWVIERINGFGGGII</sequence>
<keyword evidence="2" id="KW-0732">Signal</keyword>
<feature type="chain" id="PRO_5036331283" description="HupE/UreJ family protein" evidence="2">
    <location>
        <begin position="21"/>
        <end position="330"/>
    </location>
</feature>
<feature type="transmembrane region" description="Helical" evidence="1">
    <location>
        <begin position="302"/>
        <end position="319"/>
    </location>
</feature>
<keyword evidence="1" id="KW-1133">Transmembrane helix</keyword>
<comment type="caution">
    <text evidence="4">The sequence shown here is derived from an EMBL/GenBank/DDBJ whole genome shotgun (WGS) entry which is preliminary data.</text>
</comment>
<protein>
    <recommendedName>
        <fullName evidence="7">HupE/UreJ family protein</fullName>
    </recommendedName>
</protein>
<dbReference type="Proteomes" id="UP000263517">
    <property type="component" value="Unassembled WGS sequence"/>
</dbReference>
<dbReference type="EMBL" id="DNAN01000369">
    <property type="protein sequence ID" value="HAW76137.1"/>
    <property type="molecule type" value="Genomic_DNA"/>
</dbReference>
<evidence type="ECO:0000313" key="4">
    <source>
        <dbReference type="EMBL" id="HBU51739.1"/>
    </source>
</evidence>
<feature type="transmembrane region" description="Helical" evidence="1">
    <location>
        <begin position="201"/>
        <end position="218"/>
    </location>
</feature>
<dbReference type="RefSeq" id="WP_272965823.1">
    <property type="nucleotide sequence ID" value="NZ_CALBIY010000109.1"/>
</dbReference>
<evidence type="ECO:0000313" key="3">
    <source>
        <dbReference type="EMBL" id="HAW76137.1"/>
    </source>
</evidence>
<dbReference type="InterPro" id="IPR032809">
    <property type="entry name" value="Put_HupE_UreJ"/>
</dbReference>
<dbReference type="Proteomes" id="UP000264779">
    <property type="component" value="Unassembled WGS sequence"/>
</dbReference>
<evidence type="ECO:0008006" key="7">
    <source>
        <dbReference type="Google" id="ProtNLM"/>
    </source>
</evidence>
<feature type="transmembrane region" description="Helical" evidence="1">
    <location>
        <begin position="145"/>
        <end position="168"/>
    </location>
</feature>
<evidence type="ECO:0000313" key="6">
    <source>
        <dbReference type="Proteomes" id="UP000264779"/>
    </source>
</evidence>
<accession>A0A358DZN9</accession>
<gene>
    <name evidence="3" type="ORF">DCW74_10435</name>
    <name evidence="4" type="ORF">DEB45_10800</name>
</gene>
<name>A0A358DZN9_9ALTE</name>